<organism evidence="1 3">
    <name type="scientific">Rhizophagus clarus</name>
    <dbReference type="NCBI Taxonomy" id="94130"/>
    <lineage>
        <taxon>Eukaryota</taxon>
        <taxon>Fungi</taxon>
        <taxon>Fungi incertae sedis</taxon>
        <taxon>Mucoromycota</taxon>
        <taxon>Glomeromycotina</taxon>
        <taxon>Glomeromycetes</taxon>
        <taxon>Glomerales</taxon>
        <taxon>Glomeraceae</taxon>
        <taxon>Rhizophagus</taxon>
    </lineage>
</organism>
<evidence type="ECO:0000313" key="3">
    <source>
        <dbReference type="Proteomes" id="UP000247702"/>
    </source>
</evidence>
<reference evidence="1 3" key="1">
    <citation type="submission" date="2017-11" db="EMBL/GenBank/DDBJ databases">
        <title>The genome of Rhizophagus clarus HR1 reveals common genetic basis of auxotrophy among arbuscular mycorrhizal fungi.</title>
        <authorList>
            <person name="Kobayashi Y."/>
        </authorList>
    </citation>
    <scope>NUCLEOTIDE SEQUENCE [LARGE SCALE GENOMIC DNA]</scope>
    <source>
        <strain evidence="1 3">HR1</strain>
    </source>
</reference>
<dbReference type="InterPro" id="IPR036910">
    <property type="entry name" value="HMG_box_dom_sf"/>
</dbReference>
<protein>
    <recommendedName>
        <fullName evidence="4">HMG box domain-containing protein</fullName>
    </recommendedName>
</protein>
<evidence type="ECO:0000313" key="1">
    <source>
        <dbReference type="EMBL" id="GBB87404.1"/>
    </source>
</evidence>
<name>A0A2Z6QQY5_9GLOM</name>
<evidence type="ECO:0000313" key="2">
    <source>
        <dbReference type="EMBL" id="GES92311.1"/>
    </source>
</evidence>
<sequence>MEKQNSILYRSRTIKISKKNNKHSNGYITFYKFYKRILDKEFPELSSQQKAVKAGEKWRYLPLDLRNSFTEFANNERLLKSLPKNGPPRPQIVRQFVQNLQPKSGLRVIFDDRCHKNVHMSENSNETSSSEGSDYERIFDEYIDKNAYI</sequence>
<dbReference type="SUPFAM" id="SSF47095">
    <property type="entry name" value="HMG-box"/>
    <property type="match status" value="1"/>
</dbReference>
<dbReference type="AlphaFoldDB" id="A0A2Z6QQY5"/>
<dbReference type="CDD" id="cd00084">
    <property type="entry name" value="HMG-box_SF"/>
    <property type="match status" value="1"/>
</dbReference>
<dbReference type="OrthoDB" id="5550281at2759"/>
<dbReference type="Proteomes" id="UP000247702">
    <property type="component" value="Unassembled WGS sequence"/>
</dbReference>
<proteinExistence type="predicted"/>
<comment type="caution">
    <text evidence="1">The sequence shown here is derived from an EMBL/GenBank/DDBJ whole genome shotgun (WGS) entry which is preliminary data.</text>
</comment>
<dbReference type="EMBL" id="BLAL01000215">
    <property type="protein sequence ID" value="GES92311.1"/>
    <property type="molecule type" value="Genomic_DNA"/>
</dbReference>
<dbReference type="Gene3D" id="1.10.30.10">
    <property type="entry name" value="High mobility group box domain"/>
    <property type="match status" value="1"/>
</dbReference>
<accession>A0A2Z6QQY5</accession>
<dbReference type="Proteomes" id="UP000615446">
    <property type="component" value="Unassembled WGS sequence"/>
</dbReference>
<dbReference type="EMBL" id="BEXD01000432">
    <property type="protein sequence ID" value="GBB87404.1"/>
    <property type="molecule type" value="Genomic_DNA"/>
</dbReference>
<reference evidence="2" key="2">
    <citation type="submission" date="2019-10" db="EMBL/GenBank/DDBJ databases">
        <title>Conservation and host-specific expression of non-tandemly repeated heterogenous ribosome RNA gene in arbuscular mycorrhizal fungi.</title>
        <authorList>
            <person name="Maeda T."/>
            <person name="Kobayashi Y."/>
            <person name="Nakagawa T."/>
            <person name="Ezawa T."/>
            <person name="Yamaguchi K."/>
            <person name="Bino T."/>
            <person name="Nishimoto Y."/>
            <person name="Shigenobu S."/>
            <person name="Kawaguchi M."/>
        </authorList>
    </citation>
    <scope>NUCLEOTIDE SEQUENCE</scope>
    <source>
        <strain evidence="2">HR1</strain>
    </source>
</reference>
<gene>
    <name evidence="2" type="ORF">RCL2_001909600</name>
    <name evidence="1" type="ORF">RclHR1_13870007</name>
</gene>
<evidence type="ECO:0008006" key="4">
    <source>
        <dbReference type="Google" id="ProtNLM"/>
    </source>
</evidence>
<keyword evidence="3" id="KW-1185">Reference proteome</keyword>